<keyword evidence="3" id="KW-1185">Reference proteome</keyword>
<dbReference type="Proteomes" id="UP000228535">
    <property type="component" value="Unassembled WGS sequence"/>
</dbReference>
<proteinExistence type="predicted"/>
<dbReference type="OrthoDB" id="886074at2"/>
<accession>A0A2M9B9W8</accession>
<reference evidence="2 3" key="1">
    <citation type="submission" date="2017-11" db="EMBL/GenBank/DDBJ databases">
        <title>Genomic Encyclopedia of Archaeal and Bacterial Type Strains, Phase II (KMG-II): From Individual Species to Whole Genera.</title>
        <authorList>
            <person name="Goeker M."/>
        </authorList>
    </citation>
    <scope>NUCLEOTIDE SEQUENCE [LARGE SCALE GENOMIC DNA]</scope>
    <source>
        <strain evidence="2 3">DSM 11115</strain>
    </source>
</reference>
<dbReference type="EMBL" id="PGFA01000002">
    <property type="protein sequence ID" value="PJJ54725.1"/>
    <property type="molecule type" value="Genomic_DNA"/>
</dbReference>
<organism evidence="2 3">
    <name type="scientific">Hymenobacter chitinivorans DSM 11115</name>
    <dbReference type="NCBI Taxonomy" id="1121954"/>
    <lineage>
        <taxon>Bacteria</taxon>
        <taxon>Pseudomonadati</taxon>
        <taxon>Bacteroidota</taxon>
        <taxon>Cytophagia</taxon>
        <taxon>Cytophagales</taxon>
        <taxon>Hymenobacteraceae</taxon>
        <taxon>Hymenobacter</taxon>
    </lineage>
</organism>
<evidence type="ECO:0000313" key="2">
    <source>
        <dbReference type="EMBL" id="PJJ54725.1"/>
    </source>
</evidence>
<feature type="compositionally biased region" description="Low complexity" evidence="1">
    <location>
        <begin position="59"/>
        <end position="72"/>
    </location>
</feature>
<dbReference type="RefSeq" id="WP_100337334.1">
    <property type="nucleotide sequence ID" value="NZ_PGFA01000002.1"/>
</dbReference>
<evidence type="ECO:0000313" key="3">
    <source>
        <dbReference type="Proteomes" id="UP000228535"/>
    </source>
</evidence>
<evidence type="ECO:0000256" key="1">
    <source>
        <dbReference type="SAM" id="MobiDB-lite"/>
    </source>
</evidence>
<gene>
    <name evidence="2" type="ORF">CLV45_3071</name>
</gene>
<dbReference type="AlphaFoldDB" id="A0A2M9B9W8"/>
<feature type="region of interest" description="Disordered" evidence="1">
    <location>
        <begin position="220"/>
        <end position="240"/>
    </location>
</feature>
<feature type="region of interest" description="Disordered" evidence="1">
    <location>
        <begin position="57"/>
        <end position="78"/>
    </location>
</feature>
<name>A0A2M9B9W8_9BACT</name>
<sequence length="240" mass="26310">MYAERYDNHFLKLQASREVLAEFAKFTVEALEKPGLDPLLTAQHPALRAAYTAFSKGVSGRTSSSGQSQTGTRTEEEAATDFIKHVKVTDTRLIQPYLLEHASEEATFYPHKLGGLTQAAKAMRLTRYAAYAEALTQHKQESIQAAGATAQRLLEAYTEATTLGNQSDKALLDTIASLAPGFQALAEALWQVHCAALYVHRAAPKQARTYFAYDRLPNRNIKPKKKPASPKASAEATADL</sequence>
<protein>
    <submittedName>
        <fullName evidence="2">Uncharacterized protein</fullName>
    </submittedName>
</protein>
<comment type="caution">
    <text evidence="2">The sequence shown here is derived from an EMBL/GenBank/DDBJ whole genome shotgun (WGS) entry which is preliminary data.</text>
</comment>